<keyword evidence="7" id="KW-0029">Amino-acid transport</keyword>
<dbReference type="PROSITE" id="PS00211">
    <property type="entry name" value="ABC_TRANSPORTER_1"/>
    <property type="match status" value="1"/>
</dbReference>
<evidence type="ECO:0000256" key="1">
    <source>
        <dbReference type="ARBA" id="ARBA00004202"/>
    </source>
</evidence>
<dbReference type="Pfam" id="PF00005">
    <property type="entry name" value="ABC_tran"/>
    <property type="match status" value="1"/>
</dbReference>
<evidence type="ECO:0000313" key="10">
    <source>
        <dbReference type="EMBL" id="MBK0418797.1"/>
    </source>
</evidence>
<dbReference type="GO" id="GO:0005524">
    <property type="term" value="F:ATP binding"/>
    <property type="evidence" value="ECO:0007669"/>
    <property type="project" value="UniProtKB-KW"/>
</dbReference>
<dbReference type="InterPro" id="IPR027417">
    <property type="entry name" value="P-loop_NTPase"/>
</dbReference>
<keyword evidence="6 10" id="KW-0067">ATP-binding</keyword>
<organism evidence="10 11">
    <name type="scientific">Leucobacter chromiisoli</name>
    <dbReference type="NCBI Taxonomy" id="2796471"/>
    <lineage>
        <taxon>Bacteria</taxon>
        <taxon>Bacillati</taxon>
        <taxon>Actinomycetota</taxon>
        <taxon>Actinomycetes</taxon>
        <taxon>Micrococcales</taxon>
        <taxon>Microbacteriaceae</taxon>
        <taxon>Leucobacter</taxon>
    </lineage>
</organism>
<dbReference type="InterPro" id="IPR003439">
    <property type="entry name" value="ABC_transporter-like_ATP-bd"/>
</dbReference>
<dbReference type="GO" id="GO:0015424">
    <property type="term" value="F:ABC-type amino acid transporter activity"/>
    <property type="evidence" value="ECO:0007669"/>
    <property type="project" value="InterPro"/>
</dbReference>
<evidence type="ECO:0000256" key="6">
    <source>
        <dbReference type="ARBA" id="ARBA00022840"/>
    </source>
</evidence>
<evidence type="ECO:0000313" key="11">
    <source>
        <dbReference type="Proteomes" id="UP000608530"/>
    </source>
</evidence>
<protein>
    <submittedName>
        <fullName evidence="10">Amino acid ABC transporter ATP-binding protein</fullName>
    </submittedName>
</protein>
<dbReference type="InterPro" id="IPR050086">
    <property type="entry name" value="MetN_ABC_transporter-like"/>
</dbReference>
<comment type="subcellular location">
    <subcellularLocation>
        <location evidence="1">Cell membrane</location>
        <topology evidence="1">Peripheral membrane protein</topology>
    </subcellularLocation>
</comment>
<keyword evidence="5" id="KW-0547">Nucleotide-binding</keyword>
<evidence type="ECO:0000256" key="7">
    <source>
        <dbReference type="ARBA" id="ARBA00022970"/>
    </source>
</evidence>
<dbReference type="PANTHER" id="PTHR43166:SF9">
    <property type="entry name" value="GLUTAMATE_ASPARTATE IMPORT ATP-BINDING PROTEIN GLTL"/>
    <property type="match status" value="1"/>
</dbReference>
<dbReference type="SMART" id="SM00382">
    <property type="entry name" value="AAA"/>
    <property type="match status" value="1"/>
</dbReference>
<dbReference type="GO" id="GO:0016887">
    <property type="term" value="F:ATP hydrolysis activity"/>
    <property type="evidence" value="ECO:0007669"/>
    <property type="project" value="InterPro"/>
</dbReference>
<keyword evidence="3" id="KW-0813">Transport</keyword>
<sequence length="248" mass="26693">MNEVLRFAGVRKAFGSTEVLQAVSLSVKANERVALIGPSGSGKSTLLRMAAGLEFPDSGSVETLGTPVGEGRSVRDIRRNLLQVRAGLGVVFQSYNLFPHMTVLANLIEAPVHVQKVPREQAVERAHDLLERVGLSAKVDSRPAELSGGQQQRAALARALMTRPQLLLLDEVTSALDPQLVDGVLEVIVSIAEEENVAMLVVTHELGFARRIADTVHFLSEGNVVESGPPAQVIDAPLLQRTREFVGL</sequence>
<dbReference type="Gene3D" id="3.40.50.300">
    <property type="entry name" value="P-loop containing nucleotide triphosphate hydrolases"/>
    <property type="match status" value="1"/>
</dbReference>
<dbReference type="PIRSF" id="PIRSF039085">
    <property type="entry name" value="ABC_ATPase_HisP"/>
    <property type="match status" value="1"/>
</dbReference>
<dbReference type="RefSeq" id="WP_200114947.1">
    <property type="nucleotide sequence ID" value="NZ_JAEHOH010000009.1"/>
</dbReference>
<dbReference type="SUPFAM" id="SSF52540">
    <property type="entry name" value="P-loop containing nucleoside triphosphate hydrolases"/>
    <property type="match status" value="1"/>
</dbReference>
<evidence type="ECO:0000256" key="3">
    <source>
        <dbReference type="ARBA" id="ARBA00022448"/>
    </source>
</evidence>
<name>A0A934Q8J2_9MICO</name>
<dbReference type="InterPro" id="IPR017871">
    <property type="entry name" value="ABC_transporter-like_CS"/>
</dbReference>
<dbReference type="PROSITE" id="PS50893">
    <property type="entry name" value="ABC_TRANSPORTER_2"/>
    <property type="match status" value="1"/>
</dbReference>
<dbReference type="PANTHER" id="PTHR43166">
    <property type="entry name" value="AMINO ACID IMPORT ATP-BINDING PROTEIN"/>
    <property type="match status" value="1"/>
</dbReference>
<dbReference type="EMBL" id="JAEHOH010000009">
    <property type="protein sequence ID" value="MBK0418797.1"/>
    <property type="molecule type" value="Genomic_DNA"/>
</dbReference>
<dbReference type="GO" id="GO:0005886">
    <property type="term" value="C:plasma membrane"/>
    <property type="evidence" value="ECO:0007669"/>
    <property type="project" value="UniProtKB-SubCell"/>
</dbReference>
<feature type="domain" description="ABC transporter" evidence="9">
    <location>
        <begin position="5"/>
        <end position="246"/>
    </location>
</feature>
<gene>
    <name evidence="10" type="ORF">JD276_07090</name>
</gene>
<evidence type="ECO:0000259" key="9">
    <source>
        <dbReference type="PROSITE" id="PS50893"/>
    </source>
</evidence>
<evidence type="ECO:0000256" key="5">
    <source>
        <dbReference type="ARBA" id="ARBA00022741"/>
    </source>
</evidence>
<keyword evidence="8" id="KW-0472">Membrane</keyword>
<evidence type="ECO:0000256" key="4">
    <source>
        <dbReference type="ARBA" id="ARBA00022475"/>
    </source>
</evidence>
<dbReference type="AlphaFoldDB" id="A0A934Q8J2"/>
<dbReference type="InterPro" id="IPR030679">
    <property type="entry name" value="ABC_ATPase_HisP-typ"/>
</dbReference>
<accession>A0A934Q8J2</accession>
<dbReference type="InterPro" id="IPR003593">
    <property type="entry name" value="AAA+_ATPase"/>
</dbReference>
<evidence type="ECO:0000256" key="8">
    <source>
        <dbReference type="ARBA" id="ARBA00023136"/>
    </source>
</evidence>
<comment type="caution">
    <text evidence="10">The sequence shown here is derived from an EMBL/GenBank/DDBJ whole genome shotgun (WGS) entry which is preliminary data.</text>
</comment>
<proteinExistence type="inferred from homology"/>
<comment type="similarity">
    <text evidence="2">Belongs to the ABC transporter superfamily.</text>
</comment>
<keyword evidence="4" id="KW-1003">Cell membrane</keyword>
<evidence type="ECO:0000256" key="2">
    <source>
        <dbReference type="ARBA" id="ARBA00005417"/>
    </source>
</evidence>
<keyword evidence="11" id="KW-1185">Reference proteome</keyword>
<dbReference type="Proteomes" id="UP000608530">
    <property type="component" value="Unassembled WGS sequence"/>
</dbReference>
<reference evidence="10" key="1">
    <citation type="submission" date="2020-12" db="EMBL/GenBank/DDBJ databases">
        <title>Leucobacter sp. CAS1, isolated from Chromium sludge.</title>
        <authorList>
            <person name="Xu Z."/>
        </authorList>
    </citation>
    <scope>NUCLEOTIDE SEQUENCE</scope>
    <source>
        <strain evidence="10">CSA1</strain>
    </source>
</reference>